<evidence type="ECO:0000256" key="3">
    <source>
        <dbReference type="ARBA" id="ARBA00023163"/>
    </source>
</evidence>
<dbReference type="SMART" id="SM00342">
    <property type="entry name" value="HTH_ARAC"/>
    <property type="match status" value="1"/>
</dbReference>
<keyword evidence="1" id="KW-0805">Transcription regulation</keyword>
<gene>
    <name evidence="5" type="ORF">F2P44_24905</name>
</gene>
<dbReference type="SUPFAM" id="SSF46689">
    <property type="entry name" value="Homeodomain-like"/>
    <property type="match status" value="1"/>
</dbReference>
<organism evidence="5 6">
    <name type="scientific">Massilia frigida</name>
    <dbReference type="NCBI Taxonomy" id="2609281"/>
    <lineage>
        <taxon>Bacteria</taxon>
        <taxon>Pseudomonadati</taxon>
        <taxon>Pseudomonadota</taxon>
        <taxon>Betaproteobacteria</taxon>
        <taxon>Burkholderiales</taxon>
        <taxon>Oxalobacteraceae</taxon>
        <taxon>Telluria group</taxon>
        <taxon>Massilia</taxon>
    </lineage>
</organism>
<dbReference type="Proteomes" id="UP000621455">
    <property type="component" value="Unassembled WGS sequence"/>
</dbReference>
<dbReference type="InterPro" id="IPR050204">
    <property type="entry name" value="AraC_XylS_family_regulators"/>
</dbReference>
<dbReference type="InterPro" id="IPR009057">
    <property type="entry name" value="Homeodomain-like_sf"/>
</dbReference>
<evidence type="ECO:0000313" key="6">
    <source>
        <dbReference type="Proteomes" id="UP000621455"/>
    </source>
</evidence>
<dbReference type="PANTHER" id="PTHR46796">
    <property type="entry name" value="HTH-TYPE TRANSCRIPTIONAL ACTIVATOR RHAS-RELATED"/>
    <property type="match status" value="1"/>
</dbReference>
<sequence length="300" mass="32065">MSAAMISMAGISRCIVFSLIGGVVDVNDSNDGPRAALSKTSCPQQSRPLLVSWNARALYLGPALHLAAHRNAVAVLAIGLDGPLGVALDPANPALGLLNCRTALIEPNQLHLLAMQGEQYAFLYVDALSKDLMSLRGRCRRRVGMVGFDLDNEDALIALLAGMDRSADGWDATRDLLAALLSLYPAGSDGRIRQAAGMLLASPADETDAAGHARKAGLSSSRFQHLFKEQTGVSFRRFRLWARLQATMSHVLDARTLTQAAHEAGFSSSAHLSSAFKAMFGLPLTTLLAGNILFVRSRQE</sequence>
<evidence type="ECO:0000313" key="5">
    <source>
        <dbReference type="EMBL" id="NHZ82494.1"/>
    </source>
</evidence>
<protein>
    <submittedName>
        <fullName evidence="5">Helix-turn-helix domain-containing protein</fullName>
    </submittedName>
</protein>
<name>A0ABX0NBI2_9BURK</name>
<dbReference type="EMBL" id="WHJG01000033">
    <property type="protein sequence ID" value="NHZ82494.1"/>
    <property type="molecule type" value="Genomic_DNA"/>
</dbReference>
<evidence type="ECO:0000259" key="4">
    <source>
        <dbReference type="PROSITE" id="PS01124"/>
    </source>
</evidence>
<reference evidence="5 6" key="1">
    <citation type="submission" date="2019-10" db="EMBL/GenBank/DDBJ databases">
        <title>Taxonomy of Antarctic Massilia spp.: description of Massilia rubra sp. nov., Massilia aquatica sp. nov., Massilia mucilaginosa sp. nov., Massilia frigida sp. nov. isolated from streams, lakes and regoliths.</title>
        <authorList>
            <person name="Holochova P."/>
            <person name="Sedlacek I."/>
            <person name="Kralova S."/>
            <person name="Maslanova I."/>
            <person name="Busse H.-J."/>
            <person name="Stankova E."/>
            <person name="Vrbovska V."/>
            <person name="Kovarovic V."/>
            <person name="Bartak M."/>
            <person name="Svec P."/>
            <person name="Pantucek R."/>
        </authorList>
    </citation>
    <scope>NUCLEOTIDE SEQUENCE [LARGE SCALE GENOMIC DNA]</scope>
    <source>
        <strain evidence="5 6">CCM 8695</strain>
    </source>
</reference>
<keyword evidence="2" id="KW-0238">DNA-binding</keyword>
<feature type="domain" description="HTH araC/xylS-type" evidence="4">
    <location>
        <begin position="193"/>
        <end position="290"/>
    </location>
</feature>
<dbReference type="InterPro" id="IPR018060">
    <property type="entry name" value="HTH_AraC"/>
</dbReference>
<comment type="caution">
    <text evidence="5">The sequence shown here is derived from an EMBL/GenBank/DDBJ whole genome shotgun (WGS) entry which is preliminary data.</text>
</comment>
<dbReference type="PROSITE" id="PS00041">
    <property type="entry name" value="HTH_ARAC_FAMILY_1"/>
    <property type="match status" value="1"/>
</dbReference>
<keyword evidence="6" id="KW-1185">Reference proteome</keyword>
<dbReference type="Gene3D" id="1.10.10.60">
    <property type="entry name" value="Homeodomain-like"/>
    <property type="match status" value="1"/>
</dbReference>
<proteinExistence type="predicted"/>
<dbReference type="Pfam" id="PF12833">
    <property type="entry name" value="HTH_18"/>
    <property type="match status" value="1"/>
</dbReference>
<dbReference type="PROSITE" id="PS01124">
    <property type="entry name" value="HTH_ARAC_FAMILY_2"/>
    <property type="match status" value="1"/>
</dbReference>
<evidence type="ECO:0000256" key="2">
    <source>
        <dbReference type="ARBA" id="ARBA00023125"/>
    </source>
</evidence>
<accession>A0ABX0NBI2</accession>
<dbReference type="InterPro" id="IPR018062">
    <property type="entry name" value="HTH_AraC-typ_CS"/>
</dbReference>
<keyword evidence="3" id="KW-0804">Transcription</keyword>
<evidence type="ECO:0000256" key="1">
    <source>
        <dbReference type="ARBA" id="ARBA00023015"/>
    </source>
</evidence>